<accession>A0A6C0D327</accession>
<dbReference type="EMBL" id="MN739521">
    <property type="protein sequence ID" value="QHT10494.1"/>
    <property type="molecule type" value="Genomic_DNA"/>
</dbReference>
<sequence length="105" mass="12507">MQLIINNVYAVDSEHDTYIGTYRGDVSNKYYPPYKHILWNVTVRIKQKTNRKSQPILVQFVTINKNDTVYDLDKIKQNAKNAKESFEKRTLNMILKSLVNEHFEW</sequence>
<evidence type="ECO:0000313" key="1">
    <source>
        <dbReference type="EMBL" id="QHT10494.1"/>
    </source>
</evidence>
<dbReference type="AlphaFoldDB" id="A0A6C0D327"/>
<name>A0A6C0D327_9ZZZZ</name>
<organism evidence="1">
    <name type="scientific">viral metagenome</name>
    <dbReference type="NCBI Taxonomy" id="1070528"/>
    <lineage>
        <taxon>unclassified sequences</taxon>
        <taxon>metagenomes</taxon>
        <taxon>organismal metagenomes</taxon>
    </lineage>
</organism>
<protein>
    <submittedName>
        <fullName evidence="1">Uncharacterized protein</fullName>
    </submittedName>
</protein>
<proteinExistence type="predicted"/>
<reference evidence="1" key="1">
    <citation type="journal article" date="2020" name="Nature">
        <title>Giant virus diversity and host interactions through global metagenomics.</title>
        <authorList>
            <person name="Schulz F."/>
            <person name="Roux S."/>
            <person name="Paez-Espino D."/>
            <person name="Jungbluth S."/>
            <person name="Walsh D.A."/>
            <person name="Denef V.J."/>
            <person name="McMahon K.D."/>
            <person name="Konstantinidis K.T."/>
            <person name="Eloe-Fadrosh E.A."/>
            <person name="Kyrpides N.C."/>
            <person name="Woyke T."/>
        </authorList>
    </citation>
    <scope>NUCLEOTIDE SEQUENCE</scope>
    <source>
        <strain evidence="1">GVMAG-M-3300023174-107</strain>
    </source>
</reference>